<evidence type="ECO:0000313" key="1">
    <source>
        <dbReference type="EMBL" id="GAH94972.1"/>
    </source>
</evidence>
<proteinExistence type="predicted"/>
<protein>
    <submittedName>
        <fullName evidence="1">Uncharacterized protein</fullName>
    </submittedName>
</protein>
<name>X1JLQ7_9ZZZZ</name>
<accession>X1JLQ7</accession>
<gene>
    <name evidence="1" type="ORF">S06H3_00913</name>
</gene>
<dbReference type="AlphaFoldDB" id="X1JLQ7"/>
<sequence>MPNKAVDLAITLVAATERQLLPGNPARIYALIVNDGAEAVYLGMSAPAVQNRGIRLNQNGGSYEINAVNPWHGEIRAISAGTPAVLIVEW</sequence>
<comment type="caution">
    <text evidence="1">The sequence shown here is derived from an EMBL/GenBank/DDBJ whole genome shotgun (WGS) entry which is preliminary data.</text>
</comment>
<reference evidence="1" key="1">
    <citation type="journal article" date="2014" name="Front. Microbiol.">
        <title>High frequency of phylogenetically diverse reductive dehalogenase-homologous genes in deep subseafloor sedimentary metagenomes.</title>
        <authorList>
            <person name="Kawai M."/>
            <person name="Futagami T."/>
            <person name="Toyoda A."/>
            <person name="Takaki Y."/>
            <person name="Nishi S."/>
            <person name="Hori S."/>
            <person name="Arai W."/>
            <person name="Tsubouchi T."/>
            <person name="Morono Y."/>
            <person name="Uchiyama I."/>
            <person name="Ito T."/>
            <person name="Fujiyama A."/>
            <person name="Inagaki F."/>
            <person name="Takami H."/>
        </authorList>
    </citation>
    <scope>NUCLEOTIDE SEQUENCE</scope>
    <source>
        <strain evidence="1">Expedition CK06-06</strain>
    </source>
</reference>
<organism evidence="1">
    <name type="scientific">marine sediment metagenome</name>
    <dbReference type="NCBI Taxonomy" id="412755"/>
    <lineage>
        <taxon>unclassified sequences</taxon>
        <taxon>metagenomes</taxon>
        <taxon>ecological metagenomes</taxon>
    </lineage>
</organism>
<dbReference type="EMBL" id="BARV01000201">
    <property type="protein sequence ID" value="GAH94972.1"/>
    <property type="molecule type" value="Genomic_DNA"/>
</dbReference>